<keyword evidence="1 2" id="KW-0482">Metalloprotease</keyword>
<dbReference type="CDD" id="cd06263">
    <property type="entry name" value="MAM"/>
    <property type="match status" value="1"/>
</dbReference>
<name>A0A330LC19_9CAEN</name>
<dbReference type="Gene3D" id="3.40.390.10">
    <property type="entry name" value="Collagenase (Catalytic Domain)"/>
    <property type="match status" value="1"/>
</dbReference>
<evidence type="ECO:0000259" key="4">
    <source>
        <dbReference type="PROSITE" id="PS51864"/>
    </source>
</evidence>
<dbReference type="InterPro" id="IPR024079">
    <property type="entry name" value="MetalloPept_cat_dom_sf"/>
</dbReference>
<comment type="caution">
    <text evidence="1">Lacks conserved residue(s) required for the propagation of feature annotation.</text>
</comment>
<dbReference type="PRINTS" id="PR00480">
    <property type="entry name" value="ASTACIN"/>
</dbReference>
<dbReference type="EMBL" id="LS398081">
    <property type="protein sequence ID" value="SPP68602.1"/>
    <property type="molecule type" value="mRNA"/>
</dbReference>
<evidence type="ECO:0000313" key="5">
    <source>
        <dbReference type="EMBL" id="SPP68602.1"/>
    </source>
</evidence>
<comment type="cofactor">
    <cofactor evidence="1 2">
        <name>Zn(2+)</name>
        <dbReference type="ChEBI" id="CHEBI:29105"/>
    </cofactor>
    <text evidence="1 2">Binds 1 zinc ion per subunit.</text>
</comment>
<dbReference type="GO" id="GO:0004222">
    <property type="term" value="F:metalloendopeptidase activity"/>
    <property type="evidence" value="ECO:0007669"/>
    <property type="project" value="UniProtKB-UniRule"/>
</dbReference>
<reference evidence="5" key="1">
    <citation type="submission" date="2018-04" db="EMBL/GenBank/DDBJ databases">
        <authorList>
            <person name="Go L.Y."/>
            <person name="Mitchell J.A."/>
        </authorList>
    </citation>
    <scope>NUCLEOTIDE SEQUENCE</scope>
    <source>
        <tissue evidence="5">Salivary glands</tissue>
    </source>
</reference>
<dbReference type="InterPro" id="IPR006026">
    <property type="entry name" value="Peptidase_Metallo"/>
</dbReference>
<evidence type="ECO:0000259" key="3">
    <source>
        <dbReference type="PROSITE" id="PS50060"/>
    </source>
</evidence>
<sequence>MRFCAVLLLLCLGLVRARPQSKLQIQVQKVQTVADPELTSGYFEGDIELPKKRNVIMRDDLLWPNRIVPVQITFDFSTSEWMLIIETMREIESSTAYPSLYGGGLYYCIRFVNVTTQSDYILIWKGNGCHSYVGRQGGAQQLSLGEGCMFKRTIIHELYHALGFWHEQNRSDRDTYVTIHMDNVEPAEMYNFQKRSTNESKTLNTPYDFTSIMHYGPYSFALDKSKPTILPNPGYGVGLSMGQNLGLSRYDVARIQALYSCPVDISHIIRPPDPTMMCTFETSNCELIQDNKDDLDWISKTGATPTYGPYGDHTNGAGYYMYAEADSNCPKTARLLSLIIPAGAYCMEFWVFHHTYQESSYQIRISAMGALEQVWWNVVPNHENAWVRQKYIVDVNERFRFVLQANVANGTQGAIAIDDFILHSHTC</sequence>
<keyword evidence="1 2" id="KW-0479">Metal-binding</keyword>
<dbReference type="PROSITE" id="PS51864">
    <property type="entry name" value="ASTACIN"/>
    <property type="match status" value="1"/>
</dbReference>
<dbReference type="Pfam" id="PF01400">
    <property type="entry name" value="Astacin"/>
    <property type="match status" value="1"/>
</dbReference>
<accession>A0A330LC19</accession>
<protein>
    <recommendedName>
        <fullName evidence="2">Metalloendopeptidase</fullName>
        <ecNumber evidence="2">3.4.24.-</ecNumber>
    </recommendedName>
</protein>
<dbReference type="AlphaFoldDB" id="A0A330LC19"/>
<keyword evidence="1 2" id="KW-0862">Zinc</keyword>
<evidence type="ECO:0000256" key="2">
    <source>
        <dbReference type="RuleBase" id="RU361183"/>
    </source>
</evidence>
<evidence type="ECO:0000256" key="1">
    <source>
        <dbReference type="PROSITE-ProRule" id="PRU01211"/>
    </source>
</evidence>
<dbReference type="SMART" id="SM00137">
    <property type="entry name" value="MAM"/>
    <property type="match status" value="1"/>
</dbReference>
<feature type="binding site" evidence="1">
    <location>
        <position position="160"/>
    </location>
    <ligand>
        <name>Zn(2+)</name>
        <dbReference type="ChEBI" id="CHEBI:29105"/>
        <note>catalytic</note>
    </ligand>
</feature>
<dbReference type="CDD" id="cd04280">
    <property type="entry name" value="ZnMc_astacin_like"/>
    <property type="match status" value="1"/>
</dbReference>
<feature type="binding site" evidence="1">
    <location>
        <position position="156"/>
    </location>
    <ligand>
        <name>Zn(2+)</name>
        <dbReference type="ChEBI" id="CHEBI:29105"/>
        <note>catalytic</note>
    </ligand>
</feature>
<keyword evidence="1 2" id="KW-0378">Hydrolase</keyword>
<feature type="chain" id="PRO_5016190642" description="Metalloendopeptidase" evidence="2">
    <location>
        <begin position="18"/>
        <end position="427"/>
    </location>
</feature>
<feature type="signal peptide" evidence="2">
    <location>
        <begin position="1"/>
        <end position="17"/>
    </location>
</feature>
<dbReference type="Pfam" id="PF00629">
    <property type="entry name" value="MAM"/>
    <property type="match status" value="1"/>
</dbReference>
<dbReference type="PANTHER" id="PTHR10127:SF814">
    <property type="entry name" value="MEPRIN A SUBUNIT BETA"/>
    <property type="match status" value="1"/>
</dbReference>
<dbReference type="EC" id="3.4.24.-" evidence="2"/>
<dbReference type="PANTHER" id="PTHR10127">
    <property type="entry name" value="DISCOIDIN, CUB, EGF, LAMININ , AND ZINC METALLOPROTEASE DOMAIN CONTAINING"/>
    <property type="match status" value="1"/>
</dbReference>
<organism evidence="5">
    <name type="scientific">Colubraria reticulata</name>
    <dbReference type="NCBI Taxonomy" id="604273"/>
    <lineage>
        <taxon>Eukaryota</taxon>
        <taxon>Metazoa</taxon>
        <taxon>Spiralia</taxon>
        <taxon>Lophotrochozoa</taxon>
        <taxon>Mollusca</taxon>
        <taxon>Gastropoda</taxon>
        <taxon>Caenogastropoda</taxon>
        <taxon>Neogastropoda</taxon>
        <taxon>Buccinoidea</taxon>
        <taxon>Buccinidae</taxon>
        <taxon>Colubraria</taxon>
    </lineage>
</organism>
<feature type="domain" description="MAM" evidence="3">
    <location>
        <begin position="276"/>
        <end position="427"/>
    </location>
</feature>
<feature type="domain" description="Peptidase M12A" evidence="4">
    <location>
        <begin position="54"/>
        <end position="262"/>
    </location>
</feature>
<keyword evidence="2" id="KW-0732">Signal</keyword>
<dbReference type="InterPro" id="IPR001506">
    <property type="entry name" value="Peptidase_M12A"/>
</dbReference>
<dbReference type="SUPFAM" id="SSF49899">
    <property type="entry name" value="Concanavalin A-like lectins/glucanases"/>
    <property type="match status" value="1"/>
</dbReference>
<dbReference type="InterPro" id="IPR013320">
    <property type="entry name" value="ConA-like_dom_sf"/>
</dbReference>
<dbReference type="PROSITE" id="PS50060">
    <property type="entry name" value="MAM_2"/>
    <property type="match status" value="1"/>
</dbReference>
<proteinExistence type="evidence at transcript level"/>
<dbReference type="GO" id="GO:0016020">
    <property type="term" value="C:membrane"/>
    <property type="evidence" value="ECO:0007669"/>
    <property type="project" value="InterPro"/>
</dbReference>
<dbReference type="SMART" id="SM00235">
    <property type="entry name" value="ZnMc"/>
    <property type="match status" value="1"/>
</dbReference>
<gene>
    <name evidence="5" type="primary">MB2</name>
</gene>
<feature type="binding site" evidence="1">
    <location>
        <position position="166"/>
    </location>
    <ligand>
        <name>Zn(2+)</name>
        <dbReference type="ChEBI" id="CHEBI:29105"/>
        <note>catalytic</note>
    </ligand>
</feature>
<dbReference type="GO" id="GO:0006508">
    <property type="term" value="P:proteolysis"/>
    <property type="evidence" value="ECO:0007669"/>
    <property type="project" value="UniProtKB-KW"/>
</dbReference>
<feature type="active site" evidence="1">
    <location>
        <position position="157"/>
    </location>
</feature>
<dbReference type="InterPro" id="IPR000998">
    <property type="entry name" value="MAM_dom"/>
</dbReference>
<dbReference type="SUPFAM" id="SSF55486">
    <property type="entry name" value="Metalloproteases ('zincins'), catalytic domain"/>
    <property type="match status" value="1"/>
</dbReference>
<dbReference type="InterPro" id="IPR034035">
    <property type="entry name" value="Astacin-like_dom"/>
</dbReference>
<keyword evidence="1 2" id="KW-0645">Protease</keyword>
<dbReference type="Gene3D" id="2.60.120.200">
    <property type="match status" value="1"/>
</dbReference>
<dbReference type="GO" id="GO:0008270">
    <property type="term" value="F:zinc ion binding"/>
    <property type="evidence" value="ECO:0007669"/>
    <property type="project" value="UniProtKB-UniRule"/>
</dbReference>